<dbReference type="EMBL" id="BJCC01000028">
    <property type="protein sequence ID" value="GCF95218.1"/>
    <property type="molecule type" value="Genomic_DNA"/>
</dbReference>
<name>A0A4P5PG10_9ENTE</name>
<protein>
    <recommendedName>
        <fullName evidence="3">Transcobalamin-like C-terminal domain-containing protein</fullName>
    </recommendedName>
</protein>
<organism evidence="4 5">
    <name type="scientific">Enterococcus florum</name>
    <dbReference type="NCBI Taxonomy" id="2480627"/>
    <lineage>
        <taxon>Bacteria</taxon>
        <taxon>Bacillati</taxon>
        <taxon>Bacillota</taxon>
        <taxon>Bacilli</taxon>
        <taxon>Lactobacillales</taxon>
        <taxon>Enterococcaceae</taxon>
        <taxon>Enterococcus</taxon>
    </lineage>
</organism>
<dbReference type="Gene3D" id="2.170.130.30">
    <property type="match status" value="1"/>
</dbReference>
<gene>
    <name evidence="4" type="ORF">NRIC_31090</name>
</gene>
<dbReference type="PROSITE" id="PS51257">
    <property type="entry name" value="PROKAR_LIPOPROTEIN"/>
    <property type="match status" value="1"/>
</dbReference>
<feature type="chain" id="PRO_5039486520" description="Transcobalamin-like C-terminal domain-containing protein" evidence="2">
    <location>
        <begin position="20"/>
        <end position="133"/>
    </location>
</feature>
<dbReference type="Proteomes" id="UP000290567">
    <property type="component" value="Unassembled WGS sequence"/>
</dbReference>
<accession>A0A4P5PG10</accession>
<dbReference type="RefSeq" id="WP_175580127.1">
    <property type="nucleotide sequence ID" value="NZ_BJCC01000028.1"/>
</dbReference>
<evidence type="ECO:0000256" key="2">
    <source>
        <dbReference type="SAM" id="SignalP"/>
    </source>
</evidence>
<feature type="domain" description="Transcobalamin-like C-terminal" evidence="3">
    <location>
        <begin position="67"/>
        <end position="132"/>
    </location>
</feature>
<keyword evidence="2" id="KW-0732">Signal</keyword>
<dbReference type="Pfam" id="PF14478">
    <property type="entry name" value="DUF4430"/>
    <property type="match status" value="1"/>
</dbReference>
<comment type="caution">
    <text evidence="4">The sequence shown here is derived from an EMBL/GenBank/DDBJ whole genome shotgun (WGS) entry which is preliminary data.</text>
</comment>
<evidence type="ECO:0000313" key="4">
    <source>
        <dbReference type="EMBL" id="GCF95218.1"/>
    </source>
</evidence>
<dbReference type="AlphaFoldDB" id="A0A4P5PG10"/>
<dbReference type="InterPro" id="IPR027954">
    <property type="entry name" value="Transcobalamin-like_C"/>
</dbReference>
<reference evidence="5" key="1">
    <citation type="submission" date="2019-02" db="EMBL/GenBank/DDBJ databases">
        <title>Draft genome sequence of Enterococcus sp. Gos25-1.</title>
        <authorList>
            <person name="Tanaka N."/>
            <person name="Shiwa Y."/>
            <person name="Fujita N."/>
        </authorList>
    </citation>
    <scope>NUCLEOTIDE SEQUENCE [LARGE SCALE GENOMIC DNA]</scope>
    <source>
        <strain evidence="5">Gos25-1</strain>
    </source>
</reference>
<evidence type="ECO:0000259" key="3">
    <source>
        <dbReference type="Pfam" id="PF14478"/>
    </source>
</evidence>
<sequence length="133" mass="14919">MKRKAVILSMILFCLFSTAGCQNQSESPGGSSSETSQTVTQEAQAKFEIKKDEEQLESKEISFHTDQSLLAILEKHFDVEVENGLIVSINGVSQDEGKGYYWTFTINDEWGEKGAEETFIKDGDQIVFTYGKF</sequence>
<keyword evidence="5" id="KW-1185">Reference proteome</keyword>
<feature type="region of interest" description="Disordered" evidence="1">
    <location>
        <begin position="24"/>
        <end position="43"/>
    </location>
</feature>
<feature type="signal peptide" evidence="2">
    <location>
        <begin position="1"/>
        <end position="19"/>
    </location>
</feature>
<evidence type="ECO:0000256" key="1">
    <source>
        <dbReference type="SAM" id="MobiDB-lite"/>
    </source>
</evidence>
<proteinExistence type="predicted"/>
<evidence type="ECO:0000313" key="5">
    <source>
        <dbReference type="Proteomes" id="UP000290567"/>
    </source>
</evidence>